<dbReference type="InterPro" id="IPR036388">
    <property type="entry name" value="WH-like_DNA-bd_sf"/>
</dbReference>
<keyword evidence="3" id="KW-1185">Reference proteome</keyword>
<dbReference type="Gene3D" id="1.10.10.10">
    <property type="entry name" value="Winged helix-like DNA-binding domain superfamily/Winged helix DNA-binding domain"/>
    <property type="match status" value="1"/>
</dbReference>
<dbReference type="PANTHER" id="PTHR33164:SF43">
    <property type="entry name" value="HTH-TYPE TRANSCRIPTIONAL REPRESSOR YETL"/>
    <property type="match status" value="1"/>
</dbReference>
<name>A0ABQ5QDQ6_9BACT</name>
<proteinExistence type="predicted"/>
<comment type="caution">
    <text evidence="2">The sequence shown here is derived from an EMBL/GenBank/DDBJ whole genome shotgun (WGS) entry which is preliminary data.</text>
</comment>
<organism evidence="2 3">
    <name type="scientific">Geothrix limicola</name>
    <dbReference type="NCBI Taxonomy" id="2927978"/>
    <lineage>
        <taxon>Bacteria</taxon>
        <taxon>Pseudomonadati</taxon>
        <taxon>Acidobacteriota</taxon>
        <taxon>Holophagae</taxon>
        <taxon>Holophagales</taxon>
        <taxon>Holophagaceae</taxon>
        <taxon>Geothrix</taxon>
    </lineage>
</organism>
<dbReference type="Proteomes" id="UP001165069">
    <property type="component" value="Unassembled WGS sequence"/>
</dbReference>
<sequence>MQLSSSWKTASLPHIITAVKSRMRQVAWRRLAPFGLSPQQYQLLMAMSEKDGRCHGDLARCTWMDKPTASRILRTLQDRGLVRAEADPSHGRRVLFTLEPAGEALVASLQGFRQYMREGMEQGLPEGDRAQLRSVLASVMDNLDRMEAELIESGSEPKSEQK</sequence>
<gene>
    <name evidence="2" type="ORF">GETHLI_14870</name>
</gene>
<accession>A0ABQ5QDQ6</accession>
<evidence type="ECO:0000313" key="3">
    <source>
        <dbReference type="Proteomes" id="UP001165069"/>
    </source>
</evidence>
<feature type="domain" description="HTH marR-type" evidence="1">
    <location>
        <begin position="1"/>
        <end position="141"/>
    </location>
</feature>
<dbReference type="InterPro" id="IPR011991">
    <property type="entry name" value="ArsR-like_HTH"/>
</dbReference>
<dbReference type="InterPro" id="IPR000835">
    <property type="entry name" value="HTH_MarR-typ"/>
</dbReference>
<dbReference type="SUPFAM" id="SSF46785">
    <property type="entry name" value="Winged helix' DNA-binding domain"/>
    <property type="match status" value="1"/>
</dbReference>
<protein>
    <submittedName>
        <fullName evidence="2">MarR family transcriptional regulator</fullName>
    </submittedName>
</protein>
<dbReference type="SMART" id="SM00347">
    <property type="entry name" value="HTH_MARR"/>
    <property type="match status" value="1"/>
</dbReference>
<dbReference type="EMBL" id="BSDE01000002">
    <property type="protein sequence ID" value="GLH72985.1"/>
    <property type="molecule type" value="Genomic_DNA"/>
</dbReference>
<reference evidence="2 3" key="1">
    <citation type="journal article" date="2023" name="Antonie Van Leeuwenhoek">
        <title>Mesoterricola silvestris gen. nov., sp. nov., Mesoterricola sediminis sp. nov., Geothrix oryzae sp. nov., Geothrix edaphica sp. nov., Geothrix rubra sp. nov., and Geothrix limicola sp. nov., six novel members of Acidobacteriota isolated from soils.</title>
        <authorList>
            <person name="Itoh H."/>
            <person name="Sugisawa Y."/>
            <person name="Mise K."/>
            <person name="Xu Z."/>
            <person name="Kuniyasu M."/>
            <person name="Ushijima N."/>
            <person name="Kawano K."/>
            <person name="Kobayashi E."/>
            <person name="Shiratori Y."/>
            <person name="Masuda Y."/>
            <person name="Senoo K."/>
        </authorList>
    </citation>
    <scope>NUCLEOTIDE SEQUENCE [LARGE SCALE GENOMIC DNA]</scope>
    <source>
        <strain evidence="2 3">Red804</strain>
    </source>
</reference>
<dbReference type="CDD" id="cd00090">
    <property type="entry name" value="HTH_ARSR"/>
    <property type="match status" value="1"/>
</dbReference>
<dbReference type="PROSITE" id="PS50995">
    <property type="entry name" value="HTH_MARR_2"/>
    <property type="match status" value="1"/>
</dbReference>
<evidence type="ECO:0000259" key="1">
    <source>
        <dbReference type="PROSITE" id="PS50995"/>
    </source>
</evidence>
<dbReference type="Pfam" id="PF12802">
    <property type="entry name" value="MarR_2"/>
    <property type="match status" value="1"/>
</dbReference>
<evidence type="ECO:0000313" key="2">
    <source>
        <dbReference type="EMBL" id="GLH72985.1"/>
    </source>
</evidence>
<dbReference type="PANTHER" id="PTHR33164">
    <property type="entry name" value="TRANSCRIPTIONAL REGULATOR, MARR FAMILY"/>
    <property type="match status" value="1"/>
</dbReference>
<dbReference type="InterPro" id="IPR039422">
    <property type="entry name" value="MarR/SlyA-like"/>
</dbReference>
<dbReference type="InterPro" id="IPR036390">
    <property type="entry name" value="WH_DNA-bd_sf"/>
</dbReference>